<evidence type="ECO:0000313" key="1">
    <source>
        <dbReference type="EMBL" id="DAF44732.1"/>
    </source>
</evidence>
<name>A0A8S5S139_9CAUD</name>
<organism evidence="1">
    <name type="scientific">Podoviridae sp. ct8Lf7</name>
    <dbReference type="NCBI Taxonomy" id="2827723"/>
    <lineage>
        <taxon>Viruses</taxon>
        <taxon>Duplodnaviria</taxon>
        <taxon>Heunggongvirae</taxon>
        <taxon>Uroviricota</taxon>
        <taxon>Caudoviricetes</taxon>
    </lineage>
</organism>
<accession>A0A8S5S139</accession>
<reference evidence="1" key="1">
    <citation type="journal article" date="2021" name="Proc. Natl. Acad. Sci. U.S.A.">
        <title>A Catalog of Tens of Thousands of Viruses from Human Metagenomes Reveals Hidden Associations with Chronic Diseases.</title>
        <authorList>
            <person name="Tisza M.J."/>
            <person name="Buck C.B."/>
        </authorList>
    </citation>
    <scope>NUCLEOTIDE SEQUENCE</scope>
    <source>
        <strain evidence="1">Ct8Lf7</strain>
    </source>
</reference>
<sequence>MVPFSICYKPSISEPDINSFKELKSVLPRFGDSCRISQNSFIKSCTGEICSTVAKLLLIFNPGSF</sequence>
<proteinExistence type="predicted"/>
<dbReference type="EMBL" id="BK032511">
    <property type="protein sequence ID" value="DAF44732.1"/>
    <property type="molecule type" value="Genomic_DNA"/>
</dbReference>
<protein>
    <submittedName>
        <fullName evidence="1">Uncharacterized protein</fullName>
    </submittedName>
</protein>